<dbReference type="InterPro" id="IPR043136">
    <property type="entry name" value="B30.2/SPRY_sf"/>
</dbReference>
<dbReference type="InterPro" id="IPR003877">
    <property type="entry name" value="SPRY_dom"/>
</dbReference>
<comment type="caution">
    <text evidence="3">The sequence shown here is derived from an EMBL/GenBank/DDBJ whole genome shotgun (WGS) entry which is preliminary data.</text>
</comment>
<evidence type="ECO:0000259" key="2">
    <source>
        <dbReference type="PROSITE" id="PS50188"/>
    </source>
</evidence>
<dbReference type="InterPro" id="IPR013320">
    <property type="entry name" value="ConA-like_dom_sf"/>
</dbReference>
<accession>A0A9N9CY97</accession>
<dbReference type="OrthoDB" id="258495at2759"/>
<proteinExistence type="predicted"/>
<keyword evidence="4" id="KW-1185">Reference proteome</keyword>
<dbReference type="Pfam" id="PF00622">
    <property type="entry name" value="SPRY"/>
    <property type="match status" value="1"/>
</dbReference>
<dbReference type="SMART" id="SM00449">
    <property type="entry name" value="SPRY"/>
    <property type="match status" value="1"/>
</dbReference>
<evidence type="ECO:0000313" key="3">
    <source>
        <dbReference type="EMBL" id="CAG8619527.1"/>
    </source>
</evidence>
<keyword evidence="1" id="KW-0472">Membrane</keyword>
<dbReference type="PANTHER" id="PTHR12864">
    <property type="entry name" value="RAN BINDING PROTEIN 9-RELATED"/>
    <property type="match status" value="1"/>
</dbReference>
<evidence type="ECO:0000313" key="4">
    <source>
        <dbReference type="Proteomes" id="UP000789342"/>
    </source>
</evidence>
<dbReference type="InterPro" id="IPR001870">
    <property type="entry name" value="B30.2/SPRY"/>
</dbReference>
<dbReference type="SUPFAM" id="SSF49899">
    <property type="entry name" value="Concanavalin A-like lectins/glucanases"/>
    <property type="match status" value="1"/>
</dbReference>
<reference evidence="3" key="1">
    <citation type="submission" date="2021-06" db="EMBL/GenBank/DDBJ databases">
        <authorList>
            <person name="Kallberg Y."/>
            <person name="Tangrot J."/>
            <person name="Rosling A."/>
        </authorList>
    </citation>
    <scope>NUCLEOTIDE SEQUENCE</scope>
    <source>
        <strain evidence="3">CL551</strain>
    </source>
</reference>
<dbReference type="AlphaFoldDB" id="A0A9N9CY97"/>
<sequence length="364" mass="41461">MDSQETYYTYQSPVFFGYNPDGGRICGAYCILAFTLSSVIISIILMICLYSVYNKRKRNRLRVDTETQQHILDQYSRQSEQNTTVVNLGVPLFSKDRRGRTSSELARRAAAFTHSYPPSDALPTAEQVDQIISQKGYGAWRFVLDRSMVNETGMPNISNEGRVVEFGINNNKWRLKPSASIVNKDICVQSNFPFFWPVQSVDEEKRREAISCRAEFMHYFEITLISRCKGVENMAIGLTTKPYPYFRFPGWCLYSIGYHSCDGKIFHENNFEGKPYGPSWGDDIGETVGVGYRPNTGEIFFTKNGEYLGVALRDSKHVWYPAVAADGPCRFEVNFGDKGRGFRFEKARNYGPGSPLKEECNDSE</sequence>
<feature type="domain" description="B30.2/SPRY" evidence="2">
    <location>
        <begin position="146"/>
        <end position="340"/>
    </location>
</feature>
<dbReference type="Gene3D" id="2.60.120.920">
    <property type="match status" value="1"/>
</dbReference>
<dbReference type="Proteomes" id="UP000789342">
    <property type="component" value="Unassembled WGS sequence"/>
</dbReference>
<protein>
    <submittedName>
        <fullName evidence="3">1506_t:CDS:1</fullName>
    </submittedName>
</protein>
<dbReference type="PROSITE" id="PS50188">
    <property type="entry name" value="B302_SPRY"/>
    <property type="match status" value="1"/>
</dbReference>
<dbReference type="EMBL" id="CAJVPV010007490">
    <property type="protein sequence ID" value="CAG8619527.1"/>
    <property type="molecule type" value="Genomic_DNA"/>
</dbReference>
<dbReference type="InterPro" id="IPR050618">
    <property type="entry name" value="Ubq-SigPath_Reg"/>
</dbReference>
<name>A0A9N9CY97_9GLOM</name>
<feature type="transmembrane region" description="Helical" evidence="1">
    <location>
        <begin position="31"/>
        <end position="53"/>
    </location>
</feature>
<organism evidence="3 4">
    <name type="scientific">Acaulospora morrowiae</name>
    <dbReference type="NCBI Taxonomy" id="94023"/>
    <lineage>
        <taxon>Eukaryota</taxon>
        <taxon>Fungi</taxon>
        <taxon>Fungi incertae sedis</taxon>
        <taxon>Mucoromycota</taxon>
        <taxon>Glomeromycotina</taxon>
        <taxon>Glomeromycetes</taxon>
        <taxon>Diversisporales</taxon>
        <taxon>Acaulosporaceae</taxon>
        <taxon>Acaulospora</taxon>
    </lineage>
</organism>
<keyword evidence="1" id="KW-1133">Transmembrane helix</keyword>
<gene>
    <name evidence="3" type="ORF">AMORRO_LOCUS8595</name>
</gene>
<keyword evidence="1" id="KW-0812">Transmembrane</keyword>
<evidence type="ECO:0000256" key="1">
    <source>
        <dbReference type="SAM" id="Phobius"/>
    </source>
</evidence>